<dbReference type="RefSeq" id="WP_006813910.1">
    <property type="nucleotide sequence ID" value="NZ_AP018946.1"/>
</dbReference>
<dbReference type="InterPro" id="IPR013388">
    <property type="entry name" value="T3SS_OrgA/MxiK"/>
</dbReference>
<proteinExistence type="predicted"/>
<dbReference type="Proteomes" id="UP000255129">
    <property type="component" value="Unassembled WGS sequence"/>
</dbReference>
<dbReference type="Pfam" id="PF09482">
    <property type="entry name" value="OrgA_MxiK"/>
    <property type="match status" value="1"/>
</dbReference>
<protein>
    <submittedName>
        <fullName evidence="1">Type III secretion apparatus protein OrgA/MxiK</fullName>
    </submittedName>
</protein>
<dbReference type="OrthoDB" id="6466678at2"/>
<reference evidence="1 2" key="1">
    <citation type="submission" date="2018-06" db="EMBL/GenBank/DDBJ databases">
        <authorList>
            <consortium name="Pathogen Informatics"/>
            <person name="Doyle S."/>
        </authorList>
    </citation>
    <scope>NUCLEOTIDE SEQUENCE [LARGE SCALE GENOMIC DNA]</scope>
    <source>
        <strain evidence="1 2">NCTC12026</strain>
    </source>
</reference>
<dbReference type="EMBL" id="UGUA01000002">
    <property type="protein sequence ID" value="SUC34038.1"/>
    <property type="molecule type" value="Genomic_DNA"/>
</dbReference>
<name>A0A379FZA0_9GAMM</name>
<evidence type="ECO:0000313" key="2">
    <source>
        <dbReference type="Proteomes" id="UP000255129"/>
    </source>
</evidence>
<gene>
    <name evidence="1" type="ORF">NCTC12026_00367</name>
</gene>
<dbReference type="AlphaFoldDB" id="A0A379FZA0"/>
<accession>A0A379FZA0</accession>
<sequence length="183" mass="21177">MTQLNKLLIDQKDIFLAPGCYFHPEFNHDNYHLLPVPLQHRQNQKLIQRYSLGLPDENTQMLPDAVAQNWAQLPKVAWGLGVIQSPKPLPWWGELSQYQELHSQLSHPLWQVKNTLVATPQTLLALGAWQLLTCLAPFCESYSARAKYMFSRSTQRLIDTSENVLLPWNIIEETCHYVRKNST</sequence>
<organism evidence="1 2">
    <name type="scientific">Providencia rustigianii</name>
    <dbReference type="NCBI Taxonomy" id="158850"/>
    <lineage>
        <taxon>Bacteria</taxon>
        <taxon>Pseudomonadati</taxon>
        <taxon>Pseudomonadota</taxon>
        <taxon>Gammaproteobacteria</taxon>
        <taxon>Enterobacterales</taxon>
        <taxon>Morganellaceae</taxon>
        <taxon>Providencia</taxon>
    </lineage>
</organism>
<evidence type="ECO:0000313" key="1">
    <source>
        <dbReference type="EMBL" id="SUC34038.1"/>
    </source>
</evidence>